<feature type="domain" description="Thioester reductase (TE)" evidence="3">
    <location>
        <begin position="476"/>
        <end position="708"/>
    </location>
</feature>
<gene>
    <name evidence="4" type="ORF">A7U60_g3296</name>
</gene>
<dbReference type="InterPro" id="IPR013120">
    <property type="entry name" value="FAR_NAD-bd"/>
</dbReference>
<dbReference type="Pfam" id="PF11017">
    <property type="entry name" value="DUF2855"/>
    <property type="match status" value="1"/>
</dbReference>
<keyword evidence="5" id="KW-1185">Reference proteome</keyword>
<dbReference type="AlphaFoldDB" id="A0A9Q5I0M4"/>
<dbReference type="InterPro" id="IPR021276">
    <property type="entry name" value="DUF2855"/>
</dbReference>
<dbReference type="EMBL" id="LNZH02000154">
    <property type="protein sequence ID" value="OCB89501.1"/>
    <property type="molecule type" value="Genomic_DNA"/>
</dbReference>
<evidence type="ECO:0000256" key="2">
    <source>
        <dbReference type="ARBA" id="ARBA00022553"/>
    </source>
</evidence>
<protein>
    <recommendedName>
        <fullName evidence="3">Thioester reductase (TE) domain-containing protein</fullName>
    </recommendedName>
</protein>
<proteinExistence type="predicted"/>
<dbReference type="SUPFAM" id="SSF51735">
    <property type="entry name" value="NAD(P)-binding Rossmann-fold domains"/>
    <property type="match status" value="1"/>
</dbReference>
<dbReference type="InterPro" id="IPR051414">
    <property type="entry name" value="Adenylate-forming_Reductase"/>
</dbReference>
<dbReference type="InterPro" id="IPR036291">
    <property type="entry name" value="NAD(P)-bd_dom_sf"/>
</dbReference>
<evidence type="ECO:0000313" key="4">
    <source>
        <dbReference type="EMBL" id="OCB89501.1"/>
    </source>
</evidence>
<dbReference type="PANTHER" id="PTHR43439:SF2">
    <property type="entry name" value="ENZYME, PUTATIVE (JCVI)-RELATED"/>
    <property type="match status" value="1"/>
</dbReference>
<reference evidence="4" key="1">
    <citation type="submission" date="2016-06" db="EMBL/GenBank/DDBJ databases">
        <title>Draft Genome sequence of the fungus Inonotus baumii.</title>
        <authorList>
            <person name="Zhu H."/>
            <person name="Lin W."/>
        </authorList>
    </citation>
    <scope>NUCLEOTIDE SEQUENCE</scope>
    <source>
        <strain evidence="4">821</strain>
    </source>
</reference>
<comment type="caution">
    <text evidence="4">The sequence shown here is derived from an EMBL/GenBank/DDBJ whole genome shotgun (WGS) entry which is preliminary data.</text>
</comment>
<organism evidence="4 5">
    <name type="scientific">Sanghuangporus baumii</name>
    <name type="common">Phellinus baumii</name>
    <dbReference type="NCBI Taxonomy" id="108892"/>
    <lineage>
        <taxon>Eukaryota</taxon>
        <taxon>Fungi</taxon>
        <taxon>Dikarya</taxon>
        <taxon>Basidiomycota</taxon>
        <taxon>Agaricomycotina</taxon>
        <taxon>Agaricomycetes</taxon>
        <taxon>Hymenochaetales</taxon>
        <taxon>Hymenochaetaceae</taxon>
        <taxon>Sanghuangporus</taxon>
    </lineage>
</organism>
<dbReference type="OrthoDB" id="192702at2759"/>
<sequence>MLRIKPWERLRISGVWKLYRSAEAVPQVTFRYFDFHNVPESKQTSRDSHGLIPVWGFGTVIWTSHKRIEAGERVYGYFAPTRYLLLPISPVDVNKYAFFVSRPHFPRDRRPYNQITRCRTDPHYNPSPEIEDLTMLYRPLFWTSFWCDDWLAASGFRGGAKKIIISSASSKTAFCLAYLIRKRFRKQDKMSELKIVGLTSKKNMNFTQSLGLYDMVVEYGTVSASFPVNHSLGEVAKWIYVDVAGNDEVNRSLRSSFLSSTTEDLVAHISLGLTNLNPAAPASKLAPWSENTKLLDAVYVYGQAVVSQSASQELPSPESFFMPEWLAVRRSQLSVNQITEMQADAWAALLRDGRSWVQIERIYGGERVKAAYEWATRNGLGPEKGYIWSMWDEDTAANAKFLTIELHRLLAFCKIRAQNPSLLLSDQCLQTALLMASEPTETRRALEALLRNYTRAFPTFVRPTETSPETLAVVLLSGSTGAFGSNILAALVARPNVRLVFAVSRPSNSGLGVRERHAIAFRREGIDTALLEDKKVRLIEGDLSIIGFGMKSELFQKLKSSITHIIHNGWQVNFNLPVSKFEPNIQSVRNLVDFALTTKISSGQPVKLIFISSLGVFRNTDPLDPDKIWPEERLPVPDSALGLGYTEAKWVSENVLDKAARCTALRPTVVRIGQLVGGPSGYWNEREWFAAIIKSSLLFGVLPNVPGVLSWNRSHVAAKALVDMLDTKERYLHLVHPRPIVWTDLMSIFSRRLHLPIVHIDFWMRALHRTVCEAEEVASAFKIDSAARESMREVFRQNPAARMIKFFIQEHESCKGKPLSPDRQTVWTPLVRCERAVAASRTLQGSQLPQIGEHDVEQWMQNWKRVGFLTSGQSPDYPYKSLL</sequence>
<dbReference type="Gene3D" id="3.40.50.720">
    <property type="entry name" value="NAD(P)-binding Rossmann-like Domain"/>
    <property type="match status" value="1"/>
</dbReference>
<dbReference type="Proteomes" id="UP000757232">
    <property type="component" value="Unassembled WGS sequence"/>
</dbReference>
<name>A0A9Q5I0M4_SANBA</name>
<dbReference type="PANTHER" id="PTHR43439">
    <property type="entry name" value="PHENYLACETATE-COENZYME A LIGASE"/>
    <property type="match status" value="1"/>
</dbReference>
<dbReference type="Pfam" id="PF07993">
    <property type="entry name" value="NAD_binding_4"/>
    <property type="match status" value="1"/>
</dbReference>
<keyword evidence="1" id="KW-0596">Phosphopantetheine</keyword>
<accession>A0A9Q5I0M4</accession>
<keyword evidence="2" id="KW-0597">Phosphoprotein</keyword>
<evidence type="ECO:0000313" key="5">
    <source>
        <dbReference type="Proteomes" id="UP000757232"/>
    </source>
</evidence>
<evidence type="ECO:0000256" key="1">
    <source>
        <dbReference type="ARBA" id="ARBA00022450"/>
    </source>
</evidence>
<evidence type="ECO:0000259" key="3">
    <source>
        <dbReference type="Pfam" id="PF07993"/>
    </source>
</evidence>